<dbReference type="Pfam" id="PF04193">
    <property type="entry name" value="PQ-loop"/>
    <property type="match status" value="2"/>
</dbReference>
<evidence type="ECO:0000313" key="13">
    <source>
        <dbReference type="Proteomes" id="UP000274756"/>
    </source>
</evidence>
<dbReference type="AlphaFoldDB" id="A0A0N4UK98"/>
<dbReference type="FunFam" id="1.20.1280.290:FF:000006">
    <property type="entry name" value="mannose-P-dolichol utilization defect 1 protein"/>
    <property type="match status" value="1"/>
</dbReference>
<dbReference type="GO" id="GO:0009312">
    <property type="term" value="P:oligosaccharide biosynthetic process"/>
    <property type="evidence" value="ECO:0007669"/>
    <property type="project" value="TreeGrafter"/>
</dbReference>
<name>A0A0N4UK98_DRAME</name>
<dbReference type="STRING" id="318479.A0A0N4UK98"/>
<feature type="transmembrane region" description="Helical" evidence="10">
    <location>
        <begin position="43"/>
        <end position="64"/>
    </location>
</feature>
<accession>A0A0N4UK98</accession>
<dbReference type="Proteomes" id="UP000274756">
    <property type="component" value="Unassembled WGS sequence"/>
</dbReference>
<reference evidence="14" key="1">
    <citation type="submission" date="2017-02" db="UniProtKB">
        <authorList>
            <consortium name="WormBaseParasite"/>
        </authorList>
    </citation>
    <scope>IDENTIFICATION</scope>
</reference>
<reference evidence="11 13" key="2">
    <citation type="submission" date="2018-11" db="EMBL/GenBank/DDBJ databases">
        <authorList>
            <consortium name="Pathogen Informatics"/>
        </authorList>
    </citation>
    <scope>NUCLEOTIDE SEQUENCE [LARGE SCALE GENOMIC DNA]</scope>
</reference>
<evidence type="ECO:0000256" key="7">
    <source>
        <dbReference type="ARBA" id="ARBA00038475"/>
    </source>
</evidence>
<dbReference type="SMART" id="SM00679">
    <property type="entry name" value="CTNS"/>
    <property type="match status" value="2"/>
</dbReference>
<dbReference type="PANTHER" id="PTHR12226:SF2">
    <property type="entry name" value="MANNOSE-P-DOLICHOL UTILIZATION DEFECT 1 PROTEIN"/>
    <property type="match status" value="1"/>
</dbReference>
<proteinExistence type="inferred from homology"/>
<dbReference type="Gene3D" id="1.20.1280.290">
    <property type="match status" value="1"/>
</dbReference>
<evidence type="ECO:0000313" key="12">
    <source>
        <dbReference type="Proteomes" id="UP000038040"/>
    </source>
</evidence>
<gene>
    <name evidence="11" type="ORF">DME_LOCUS10268</name>
</gene>
<keyword evidence="2" id="KW-0813">Transport</keyword>
<keyword evidence="13" id="KW-1185">Reference proteome</keyword>
<evidence type="ECO:0000256" key="5">
    <source>
        <dbReference type="ARBA" id="ARBA00022989"/>
    </source>
</evidence>
<dbReference type="WBParaSite" id="DME_0000813201-mRNA-1">
    <property type="protein sequence ID" value="DME_0000813201-mRNA-1"/>
    <property type="gene ID" value="DME_0000813201"/>
</dbReference>
<sequence>MAVRFAHRMLHFIFPENCYDEMLIEFNIFDRQPYKCEYVRHCISLVISRLLGLLITTGSLLLLVPQIIKIHVARTGSGISLASQLFGLLGCFANAAYSYRSGFIFSQWGDSFFVGIQMAIIIMQILFFSRRSAHAFLFGIVCFVTTIAVVTEYIPFSFLTALQACTIPITVVSKALQINCNTQAQSTGQLSLISVSLQFGGCLARIFTSFKETGDPLVIIIYFISSFMNGIIFAQIFAYWGASKKKEE</sequence>
<protein>
    <recommendedName>
        <fullName evidence="8 9">Mannose-P-dolichol utilization defect 1 protein homolog</fullName>
    </recommendedName>
</protein>
<evidence type="ECO:0000256" key="2">
    <source>
        <dbReference type="ARBA" id="ARBA00022448"/>
    </source>
</evidence>
<feature type="transmembrane region" description="Helical" evidence="10">
    <location>
        <begin position="111"/>
        <end position="128"/>
    </location>
</feature>
<comment type="subcellular location">
    <subcellularLocation>
        <location evidence="1 9">Membrane</location>
        <topology evidence="1 9">Multi-pass membrane protein</topology>
    </subcellularLocation>
</comment>
<dbReference type="GO" id="GO:0016020">
    <property type="term" value="C:membrane"/>
    <property type="evidence" value="ECO:0007669"/>
    <property type="project" value="UniProtKB-SubCell"/>
</dbReference>
<dbReference type="PANTHER" id="PTHR12226">
    <property type="entry name" value="MANNOSE-P-DOLICHOL UTILIZATION DEFECT 1 LEC35 -RELATED"/>
    <property type="match status" value="1"/>
</dbReference>
<keyword evidence="6 9" id="KW-0472">Membrane</keyword>
<keyword evidence="4" id="KW-0677">Repeat</keyword>
<keyword evidence="3 9" id="KW-0812">Transmembrane</keyword>
<dbReference type="EMBL" id="UYYG01001209">
    <property type="protein sequence ID" value="VDN60295.1"/>
    <property type="molecule type" value="Genomic_DNA"/>
</dbReference>
<dbReference type="InterPro" id="IPR006603">
    <property type="entry name" value="PQ-loop_rpt"/>
</dbReference>
<dbReference type="Proteomes" id="UP000038040">
    <property type="component" value="Unplaced"/>
</dbReference>
<organism evidence="12 14">
    <name type="scientific">Dracunculus medinensis</name>
    <name type="common">Guinea worm</name>
    <dbReference type="NCBI Taxonomy" id="318479"/>
    <lineage>
        <taxon>Eukaryota</taxon>
        <taxon>Metazoa</taxon>
        <taxon>Ecdysozoa</taxon>
        <taxon>Nematoda</taxon>
        <taxon>Chromadorea</taxon>
        <taxon>Rhabditida</taxon>
        <taxon>Spirurina</taxon>
        <taxon>Dracunculoidea</taxon>
        <taxon>Dracunculidae</taxon>
        <taxon>Dracunculus</taxon>
    </lineage>
</organism>
<evidence type="ECO:0000256" key="6">
    <source>
        <dbReference type="ARBA" id="ARBA00023136"/>
    </source>
</evidence>
<feature type="transmembrane region" description="Helical" evidence="10">
    <location>
        <begin position="135"/>
        <end position="154"/>
    </location>
</feature>
<evidence type="ECO:0000313" key="11">
    <source>
        <dbReference type="EMBL" id="VDN60295.1"/>
    </source>
</evidence>
<dbReference type="OrthoDB" id="271506at2759"/>
<dbReference type="InterPro" id="IPR016817">
    <property type="entry name" value="MannP-dilichol_defect-1"/>
</dbReference>
<comment type="similarity">
    <text evidence="7 9">Belongs to the MPDU1 (TC 2.A.43.3) family.</text>
</comment>
<evidence type="ECO:0000313" key="14">
    <source>
        <dbReference type="WBParaSite" id="DME_0000813201-mRNA-1"/>
    </source>
</evidence>
<evidence type="ECO:0000256" key="8">
    <source>
        <dbReference type="ARBA" id="ARBA00067517"/>
    </source>
</evidence>
<evidence type="ECO:0000256" key="9">
    <source>
        <dbReference type="PIRNR" id="PIRNR023381"/>
    </source>
</evidence>
<evidence type="ECO:0000256" key="3">
    <source>
        <dbReference type="ARBA" id="ARBA00022692"/>
    </source>
</evidence>
<keyword evidence="5 9" id="KW-1133">Transmembrane helix</keyword>
<evidence type="ECO:0000256" key="4">
    <source>
        <dbReference type="ARBA" id="ARBA00022737"/>
    </source>
</evidence>
<evidence type="ECO:0000256" key="10">
    <source>
        <dbReference type="SAM" id="Phobius"/>
    </source>
</evidence>
<feature type="transmembrane region" description="Helical" evidence="10">
    <location>
        <begin position="219"/>
        <end position="242"/>
    </location>
</feature>
<evidence type="ECO:0000256" key="1">
    <source>
        <dbReference type="ARBA" id="ARBA00004141"/>
    </source>
</evidence>
<dbReference type="PIRSF" id="PIRSF023381">
    <property type="entry name" value="MannP-dilichol_defect-1p"/>
    <property type="match status" value="1"/>
</dbReference>